<gene>
    <name evidence="2" type="ORF">E4U43_006701</name>
</gene>
<sequence>MSDLDQLPLPAQADVATQQQQQQQQQASTQHHHPHQHRHQPQDTSDMTTPAPPPPPPLEPFFTLVTNTTSATTIHPRVQYLFSDDDLSAITANQLSSSSLPSSSTRSLVVDLIPTPDNTSWSVSWASSLSPDFALTSSCITVQPDGGGGGGNNSDDNDNGKDVHKDSLATLRLEGVERDPPDASRSAGTGTGTGSLPSSGSGTALGREDVDALADEFRRRIAVLRKVVGESEKRRMIIEEAEAQSHAQNASSPSPHGQDQDQDQQQVLLDDPSHRPRRSENEDTTPVAVREGQDESPGADKEDPVRGIPPPGEFDEAVGSTWG</sequence>
<keyword evidence="3" id="KW-1185">Reference proteome</keyword>
<comment type="caution">
    <text evidence="2">The sequence shown here is derived from an EMBL/GenBank/DDBJ whole genome shotgun (WGS) entry which is preliminary data.</text>
</comment>
<name>A0A9P7N334_9HYPO</name>
<feature type="compositionally biased region" description="Basic and acidic residues" evidence="1">
    <location>
        <begin position="271"/>
        <end position="281"/>
    </location>
</feature>
<feature type="compositionally biased region" description="Pro residues" evidence="1">
    <location>
        <begin position="50"/>
        <end position="59"/>
    </location>
</feature>
<feature type="compositionally biased region" description="Basic and acidic residues" evidence="1">
    <location>
        <begin position="158"/>
        <end position="167"/>
    </location>
</feature>
<evidence type="ECO:0000256" key="1">
    <source>
        <dbReference type="SAM" id="MobiDB-lite"/>
    </source>
</evidence>
<feature type="region of interest" description="Disordered" evidence="1">
    <location>
        <begin position="230"/>
        <end position="323"/>
    </location>
</feature>
<feature type="compositionally biased region" description="Low complexity" evidence="1">
    <location>
        <begin position="16"/>
        <end position="29"/>
    </location>
</feature>
<feature type="region of interest" description="Disordered" evidence="1">
    <location>
        <begin position="140"/>
        <end position="206"/>
    </location>
</feature>
<feature type="compositionally biased region" description="Polar residues" evidence="1">
    <location>
        <begin position="245"/>
        <end position="257"/>
    </location>
</feature>
<evidence type="ECO:0000313" key="3">
    <source>
        <dbReference type="Proteomes" id="UP000748025"/>
    </source>
</evidence>
<reference evidence="2" key="1">
    <citation type="journal article" date="2020" name="bioRxiv">
        <title>Whole genome comparisons of ergot fungi reveals the divergence and evolution of species within the genus Claviceps are the result of varying mechanisms driving genome evolution and host range expansion.</title>
        <authorList>
            <person name="Wyka S.A."/>
            <person name="Mondo S.J."/>
            <person name="Liu M."/>
            <person name="Dettman J."/>
            <person name="Nalam V."/>
            <person name="Broders K.D."/>
        </authorList>
    </citation>
    <scope>NUCLEOTIDE SEQUENCE</scope>
    <source>
        <strain evidence="2">CCC 602</strain>
    </source>
</reference>
<feature type="compositionally biased region" description="Low complexity" evidence="1">
    <location>
        <begin position="194"/>
        <end position="205"/>
    </location>
</feature>
<feature type="compositionally biased region" description="Basic residues" evidence="1">
    <location>
        <begin position="30"/>
        <end position="39"/>
    </location>
</feature>
<dbReference type="OrthoDB" id="1681166at2759"/>
<dbReference type="EMBL" id="SRPW01004706">
    <property type="protein sequence ID" value="KAG5980795.1"/>
    <property type="molecule type" value="Genomic_DNA"/>
</dbReference>
<feature type="region of interest" description="Disordered" evidence="1">
    <location>
        <begin position="1"/>
        <end position="63"/>
    </location>
</feature>
<dbReference type="AlphaFoldDB" id="A0A9P7N334"/>
<evidence type="ECO:0000313" key="2">
    <source>
        <dbReference type="EMBL" id="KAG5980795.1"/>
    </source>
</evidence>
<protein>
    <submittedName>
        <fullName evidence="2">Uncharacterized protein</fullName>
    </submittedName>
</protein>
<dbReference type="Proteomes" id="UP000748025">
    <property type="component" value="Unassembled WGS sequence"/>
</dbReference>
<proteinExistence type="predicted"/>
<accession>A0A9P7N334</accession>
<organism evidence="2 3">
    <name type="scientific">Claviceps pusilla</name>
    <dbReference type="NCBI Taxonomy" id="123648"/>
    <lineage>
        <taxon>Eukaryota</taxon>
        <taxon>Fungi</taxon>
        <taxon>Dikarya</taxon>
        <taxon>Ascomycota</taxon>
        <taxon>Pezizomycotina</taxon>
        <taxon>Sordariomycetes</taxon>
        <taxon>Hypocreomycetidae</taxon>
        <taxon>Hypocreales</taxon>
        <taxon>Clavicipitaceae</taxon>
        <taxon>Claviceps</taxon>
    </lineage>
</organism>